<evidence type="ECO:0000313" key="3">
    <source>
        <dbReference type="Proteomes" id="UP001597051"/>
    </source>
</evidence>
<dbReference type="PANTHER" id="PTHR43861:SF3">
    <property type="entry name" value="PUTATIVE (AFU_ORTHOLOGUE AFUA_2G14390)-RELATED"/>
    <property type="match status" value="1"/>
</dbReference>
<sequence length="133" mass="15651">MPSDYYDVIICNHVLEQVPNPIETLSIIKSKLNKNGKVVLVIPFEKGRRYSKFDINDKNYHLYSWNVQTLTYLVSQIGFKCIETKILDYGYDRFIASTISKYHLPKLTFNPLFKILNFLRQSKEILLVIERTS</sequence>
<dbReference type="GO" id="GO:0032259">
    <property type="term" value="P:methylation"/>
    <property type="evidence" value="ECO:0007669"/>
    <property type="project" value="UniProtKB-KW"/>
</dbReference>
<dbReference type="SUPFAM" id="SSF53335">
    <property type="entry name" value="S-adenosyl-L-methionine-dependent methyltransferases"/>
    <property type="match status" value="1"/>
</dbReference>
<name>A0ABW3J5B2_9FLAO</name>
<keyword evidence="3" id="KW-1185">Reference proteome</keyword>
<evidence type="ECO:0000256" key="1">
    <source>
        <dbReference type="ARBA" id="ARBA00022679"/>
    </source>
</evidence>
<dbReference type="EMBL" id="JBHTIZ010000026">
    <property type="protein sequence ID" value="MFD0985025.1"/>
    <property type="molecule type" value="Genomic_DNA"/>
</dbReference>
<keyword evidence="2" id="KW-0489">Methyltransferase</keyword>
<proteinExistence type="predicted"/>
<keyword evidence="1" id="KW-0808">Transferase</keyword>
<dbReference type="InterPro" id="IPR029063">
    <property type="entry name" value="SAM-dependent_MTases_sf"/>
</dbReference>
<evidence type="ECO:0000313" key="2">
    <source>
        <dbReference type="EMBL" id="MFD0985025.1"/>
    </source>
</evidence>
<organism evidence="2 3">
    <name type="scientific">Flavobacterium myungsuense</name>
    <dbReference type="NCBI Taxonomy" id="651823"/>
    <lineage>
        <taxon>Bacteria</taxon>
        <taxon>Pseudomonadati</taxon>
        <taxon>Bacteroidota</taxon>
        <taxon>Flavobacteriia</taxon>
        <taxon>Flavobacteriales</taxon>
        <taxon>Flavobacteriaceae</taxon>
        <taxon>Flavobacterium</taxon>
    </lineage>
</organism>
<gene>
    <name evidence="2" type="ORF">ACFQ0S_11125</name>
</gene>
<dbReference type="Pfam" id="PF13489">
    <property type="entry name" value="Methyltransf_23"/>
    <property type="match status" value="1"/>
</dbReference>
<dbReference type="PANTHER" id="PTHR43861">
    <property type="entry name" value="TRANS-ACONITATE 2-METHYLTRANSFERASE-RELATED"/>
    <property type="match status" value="1"/>
</dbReference>
<dbReference type="RefSeq" id="WP_379757918.1">
    <property type="nucleotide sequence ID" value="NZ_JBHSYB010000027.1"/>
</dbReference>
<dbReference type="Proteomes" id="UP001597051">
    <property type="component" value="Unassembled WGS sequence"/>
</dbReference>
<reference evidence="3" key="1">
    <citation type="journal article" date="2019" name="Int. J. Syst. Evol. Microbiol.">
        <title>The Global Catalogue of Microorganisms (GCM) 10K type strain sequencing project: providing services to taxonomists for standard genome sequencing and annotation.</title>
        <authorList>
            <consortium name="The Broad Institute Genomics Platform"/>
            <consortium name="The Broad Institute Genome Sequencing Center for Infectious Disease"/>
            <person name="Wu L."/>
            <person name="Ma J."/>
        </authorList>
    </citation>
    <scope>NUCLEOTIDE SEQUENCE [LARGE SCALE GENOMIC DNA]</scope>
    <source>
        <strain evidence="3">CECT 7649</strain>
    </source>
</reference>
<comment type="caution">
    <text evidence="2">The sequence shown here is derived from an EMBL/GenBank/DDBJ whole genome shotgun (WGS) entry which is preliminary data.</text>
</comment>
<accession>A0ABW3J5B2</accession>
<dbReference type="GO" id="GO:0008168">
    <property type="term" value="F:methyltransferase activity"/>
    <property type="evidence" value="ECO:0007669"/>
    <property type="project" value="UniProtKB-KW"/>
</dbReference>
<dbReference type="Gene3D" id="3.40.50.150">
    <property type="entry name" value="Vaccinia Virus protein VP39"/>
    <property type="match status" value="1"/>
</dbReference>
<protein>
    <submittedName>
        <fullName evidence="2">Methyltransferase domain-containing protein</fullName>
    </submittedName>
</protein>